<dbReference type="RefSeq" id="WP_185138046.1">
    <property type="nucleotide sequence ID" value="NZ_JACJVR010000085.1"/>
</dbReference>
<gene>
    <name evidence="10" type="ORF">H7B90_21955</name>
</gene>
<feature type="domain" description="HAMP" evidence="9">
    <location>
        <begin position="314"/>
        <end position="366"/>
    </location>
</feature>
<dbReference type="Gene3D" id="1.10.287.950">
    <property type="entry name" value="Methyl-accepting chemotaxis protein"/>
    <property type="match status" value="1"/>
</dbReference>
<dbReference type="EMBL" id="JACJVR010000085">
    <property type="protein sequence ID" value="MBB6694070.1"/>
    <property type="molecule type" value="Genomic_DNA"/>
</dbReference>
<comment type="caution">
    <text evidence="10">The sequence shown here is derived from an EMBL/GenBank/DDBJ whole genome shotgun (WGS) entry which is preliminary data.</text>
</comment>
<dbReference type="PROSITE" id="PS50885">
    <property type="entry name" value="HAMP"/>
    <property type="match status" value="1"/>
</dbReference>
<dbReference type="PANTHER" id="PTHR32089">
    <property type="entry name" value="METHYL-ACCEPTING CHEMOTAXIS PROTEIN MCPB"/>
    <property type="match status" value="1"/>
</dbReference>
<evidence type="ECO:0000259" key="9">
    <source>
        <dbReference type="PROSITE" id="PS50885"/>
    </source>
</evidence>
<dbReference type="SUPFAM" id="SSF58104">
    <property type="entry name" value="Methyl-accepting chemotaxis protein (MCP) signaling domain"/>
    <property type="match status" value="1"/>
</dbReference>
<accession>A0A841U7X7</accession>
<sequence>MSVGKKLFTTIILTAVALSVALGLVSYQVAKGLIMDQVSAASTRTIAQAADKLDFLFAQYEATARQWSVNQELKADLEQRSKPGLSEYDKNQIAQRIVRRLDSVVASDSRLLGARLVAKSGVDAESYHSAGVPAIRSGDEIRAGLDGIIAKDGQVVWLPTRKRGFFGVNAEPTMTMAKLLKNLNNRQAEYVLMLEIKDKALTPILANVELGDGGILSVVAPDGTLVHHADAAMIGEASPIRVPKGAEATFYADDEAGSRQLAAHAELKTAGWSLLGYAPVREFVRETDRLLYITLAVAAVAVLASLLIGYGAVRLIARPIVRLCQLMEEGGRGHLRVKAEEGRKDEIGRLAQSFNKMMDQIRGLAEQSNRSALEVARQAEELTRASRRLSSSSKEIAAATQEIASGAANLASEAEKGSGWTARVGGSVDEVARANGFMELAAAQVREASDEGTEHMRLLLGKTDETERMTRAMADKIGGLRKSAESVRSVLEVLEQMTKQTNILSLNAAIEASRAGAAGRGFAVVADEIRKLADQSKQSIRHVAGITDGIRREIGDAAAALDAASPLFAEQTAAVREAAVIFGKVKEQMEGFASGIRSSAASVAELAQSRDALLDTIEAVGAVVQQTTASTQEVASISAAQEAESEALVALSADLERLSASLKETLLAFRIEESEAESREQAPAS</sequence>
<keyword evidence="7" id="KW-0812">Transmembrane</keyword>
<dbReference type="GO" id="GO:0005886">
    <property type="term" value="C:plasma membrane"/>
    <property type="evidence" value="ECO:0007669"/>
    <property type="project" value="UniProtKB-SubCell"/>
</dbReference>
<feature type="domain" description="Methyl-accepting transducer" evidence="8">
    <location>
        <begin position="385"/>
        <end position="635"/>
    </location>
</feature>
<dbReference type="SMART" id="SM00283">
    <property type="entry name" value="MA"/>
    <property type="match status" value="1"/>
</dbReference>
<keyword evidence="4 6" id="KW-0807">Transducer</keyword>
<evidence type="ECO:0000256" key="4">
    <source>
        <dbReference type="ARBA" id="ARBA00023224"/>
    </source>
</evidence>
<dbReference type="PANTHER" id="PTHR32089:SF114">
    <property type="entry name" value="METHYL-ACCEPTING CHEMOTAXIS PROTEIN MCPB"/>
    <property type="match status" value="1"/>
</dbReference>
<keyword evidence="3 7" id="KW-0472">Membrane</keyword>
<evidence type="ECO:0000256" key="5">
    <source>
        <dbReference type="ARBA" id="ARBA00029447"/>
    </source>
</evidence>
<evidence type="ECO:0000259" key="8">
    <source>
        <dbReference type="PROSITE" id="PS50111"/>
    </source>
</evidence>
<proteinExistence type="inferred from homology"/>
<comment type="similarity">
    <text evidence="5">Belongs to the methyl-accepting chemotaxis (MCP) protein family.</text>
</comment>
<dbReference type="GO" id="GO:0007165">
    <property type="term" value="P:signal transduction"/>
    <property type="evidence" value="ECO:0007669"/>
    <property type="project" value="UniProtKB-KW"/>
</dbReference>
<dbReference type="Proteomes" id="UP000553776">
    <property type="component" value="Unassembled WGS sequence"/>
</dbReference>
<evidence type="ECO:0000256" key="7">
    <source>
        <dbReference type="SAM" id="Phobius"/>
    </source>
</evidence>
<dbReference type="Pfam" id="PF00015">
    <property type="entry name" value="MCPsignal"/>
    <property type="match status" value="1"/>
</dbReference>
<dbReference type="CDD" id="cd18774">
    <property type="entry name" value="PDC2_HK_sensor"/>
    <property type="match status" value="1"/>
</dbReference>
<reference evidence="10 11" key="1">
    <citation type="submission" date="2020-08" db="EMBL/GenBank/DDBJ databases">
        <title>Cohnella phylogeny.</title>
        <authorList>
            <person name="Dunlap C."/>
        </authorList>
    </citation>
    <scope>NUCLEOTIDE SEQUENCE [LARGE SCALE GENOMIC DNA]</scope>
    <source>
        <strain evidence="10 11">DSM 25239</strain>
    </source>
</reference>
<organism evidence="10 11">
    <name type="scientific">Cohnella xylanilytica</name>
    <dbReference type="NCBI Taxonomy" id="557555"/>
    <lineage>
        <taxon>Bacteria</taxon>
        <taxon>Bacillati</taxon>
        <taxon>Bacillota</taxon>
        <taxon>Bacilli</taxon>
        <taxon>Bacillales</taxon>
        <taxon>Paenibacillaceae</taxon>
        <taxon>Cohnella</taxon>
    </lineage>
</organism>
<evidence type="ECO:0000256" key="6">
    <source>
        <dbReference type="PROSITE-ProRule" id="PRU00284"/>
    </source>
</evidence>
<dbReference type="Gene3D" id="3.30.450.20">
    <property type="entry name" value="PAS domain"/>
    <property type="match status" value="1"/>
</dbReference>
<evidence type="ECO:0000256" key="1">
    <source>
        <dbReference type="ARBA" id="ARBA00004236"/>
    </source>
</evidence>
<name>A0A841U7X7_9BACL</name>
<comment type="subcellular location">
    <subcellularLocation>
        <location evidence="1">Cell membrane</location>
    </subcellularLocation>
</comment>
<protein>
    <submittedName>
        <fullName evidence="10">Methyl-accepting chemotaxis protein</fullName>
    </submittedName>
</protein>
<evidence type="ECO:0000256" key="3">
    <source>
        <dbReference type="ARBA" id="ARBA00023136"/>
    </source>
</evidence>
<dbReference type="Pfam" id="PF00672">
    <property type="entry name" value="HAMP"/>
    <property type="match status" value="1"/>
</dbReference>
<evidence type="ECO:0000313" key="10">
    <source>
        <dbReference type="EMBL" id="MBB6694070.1"/>
    </source>
</evidence>
<dbReference type="InterPro" id="IPR004089">
    <property type="entry name" value="MCPsignal_dom"/>
</dbReference>
<evidence type="ECO:0000313" key="11">
    <source>
        <dbReference type="Proteomes" id="UP000553776"/>
    </source>
</evidence>
<dbReference type="SMART" id="SM00304">
    <property type="entry name" value="HAMP"/>
    <property type="match status" value="1"/>
</dbReference>
<dbReference type="PROSITE" id="PS50111">
    <property type="entry name" value="CHEMOTAXIS_TRANSDUC_2"/>
    <property type="match status" value="1"/>
</dbReference>
<dbReference type="CDD" id="cd06225">
    <property type="entry name" value="HAMP"/>
    <property type="match status" value="1"/>
</dbReference>
<keyword evidence="2" id="KW-1003">Cell membrane</keyword>
<keyword evidence="7" id="KW-1133">Transmembrane helix</keyword>
<keyword evidence="11" id="KW-1185">Reference proteome</keyword>
<dbReference type="InterPro" id="IPR003660">
    <property type="entry name" value="HAMP_dom"/>
</dbReference>
<evidence type="ECO:0000256" key="2">
    <source>
        <dbReference type="ARBA" id="ARBA00022475"/>
    </source>
</evidence>
<dbReference type="AlphaFoldDB" id="A0A841U7X7"/>
<feature type="transmembrane region" description="Helical" evidence="7">
    <location>
        <begin position="290"/>
        <end position="313"/>
    </location>
</feature>